<name>A0ABS6LJV1_9GAMM</name>
<dbReference type="InterPro" id="IPR016147">
    <property type="entry name" value="Pili_assmbl_chaperone_N"/>
</dbReference>
<dbReference type="PANTHER" id="PTHR30251">
    <property type="entry name" value="PILUS ASSEMBLY CHAPERONE"/>
    <property type="match status" value="1"/>
</dbReference>
<dbReference type="PROSITE" id="PS00635">
    <property type="entry name" value="PILI_CHAPERONE"/>
    <property type="match status" value="1"/>
</dbReference>
<evidence type="ECO:0000259" key="1">
    <source>
        <dbReference type="Pfam" id="PF00345"/>
    </source>
</evidence>
<dbReference type="PANTHER" id="PTHR30251:SF1">
    <property type="entry name" value="FIMBRIAL CHAPARONE"/>
    <property type="match status" value="1"/>
</dbReference>
<dbReference type="InterPro" id="IPR016148">
    <property type="entry name" value="Pili_assmbl_chaperone_C"/>
</dbReference>
<protein>
    <submittedName>
        <fullName evidence="3">Fimbria/pilus periplasmic chaperone</fullName>
    </submittedName>
</protein>
<dbReference type="InterPro" id="IPR050643">
    <property type="entry name" value="Periplasmic_pilus_chap"/>
</dbReference>
<evidence type="ECO:0000313" key="3">
    <source>
        <dbReference type="EMBL" id="MBU9847080.1"/>
    </source>
</evidence>
<accession>A0ABS6LJV1</accession>
<evidence type="ECO:0000313" key="4">
    <source>
        <dbReference type="Proteomes" id="UP000739284"/>
    </source>
</evidence>
<dbReference type="InterPro" id="IPR018046">
    <property type="entry name" value="Pili_assmbl_chaperone_CS"/>
</dbReference>
<dbReference type="RefSeq" id="WP_217150484.1">
    <property type="nucleotide sequence ID" value="NZ_JAFMOY010000131.1"/>
</dbReference>
<proteinExistence type="predicted"/>
<dbReference type="Proteomes" id="UP000739284">
    <property type="component" value="Unassembled WGS sequence"/>
</dbReference>
<evidence type="ECO:0000259" key="2">
    <source>
        <dbReference type="Pfam" id="PF02753"/>
    </source>
</evidence>
<reference evidence="3 4" key="1">
    <citation type="submission" date="2021-03" db="EMBL/GenBank/DDBJ databases">
        <title>Five novel Rahnella species.</title>
        <authorList>
            <person name="Brady C."/>
            <person name="Asselin J."/>
            <person name="Beer S."/>
            <person name="Bruberg M.B."/>
            <person name="Crampton B."/>
            <person name="Venter S."/>
            <person name="Arnold D."/>
            <person name="Denman S."/>
        </authorList>
    </citation>
    <scope>NUCLEOTIDE SEQUENCE [LARGE SCALE GENOMIC DNA]</scope>
    <source>
        <strain evidence="3 4">FRB 231</strain>
    </source>
</reference>
<dbReference type="EMBL" id="JAFMOY010000131">
    <property type="protein sequence ID" value="MBU9847080.1"/>
    <property type="molecule type" value="Genomic_DNA"/>
</dbReference>
<dbReference type="Pfam" id="PF02753">
    <property type="entry name" value="PapD_C"/>
    <property type="match status" value="1"/>
</dbReference>
<dbReference type="Pfam" id="PF00345">
    <property type="entry name" value="PapD_N"/>
    <property type="match status" value="1"/>
</dbReference>
<feature type="domain" description="Pili assembly chaperone N-terminal" evidence="1">
    <location>
        <begin position="21"/>
        <end position="142"/>
    </location>
</feature>
<gene>
    <name evidence="3" type="ORF">J1784_18950</name>
</gene>
<comment type="caution">
    <text evidence="3">The sequence shown here is derived from an EMBL/GenBank/DDBJ whole genome shotgun (WGS) entry which is preliminary data.</text>
</comment>
<feature type="domain" description="Pili assembly chaperone C-terminal" evidence="2">
    <location>
        <begin position="164"/>
        <end position="222"/>
    </location>
</feature>
<organism evidence="3 4">
    <name type="scientific">Rahnella ecdela</name>
    <dbReference type="NCBI Taxonomy" id="2816250"/>
    <lineage>
        <taxon>Bacteria</taxon>
        <taxon>Pseudomonadati</taxon>
        <taxon>Pseudomonadota</taxon>
        <taxon>Gammaproteobacteria</taxon>
        <taxon>Enterobacterales</taxon>
        <taxon>Yersiniaceae</taxon>
        <taxon>Rahnella</taxon>
    </lineage>
</organism>
<sequence>MRNIFLAGLIILLASPVVNAGVVIGGTRVIYGGRQRSVALSLRNNSDSPWLVKSRITPGGSWSGASVRPALNPFIITPPLFVIKAGRESEIRVIKSAEKLPDDRESLFTLSVATIPSGKTDNNNVQIAIRSKLKLLYRPARLKGVAAEAYKELHWYRSGNRLKVDNPTPYFVTLFDLQINGRKIKNAGVVPPYSIRETSWCHRQAPQCHITWKSINDYGGLTPTATAHIEN</sequence>
<keyword evidence="4" id="KW-1185">Reference proteome</keyword>